<dbReference type="Proteomes" id="UP001220702">
    <property type="component" value="Unassembled WGS sequence"/>
</dbReference>
<dbReference type="EMBL" id="JAJKGN010000001">
    <property type="protein sequence ID" value="MDC6408491.1"/>
    <property type="molecule type" value="Genomic_DNA"/>
</dbReference>
<reference evidence="1" key="2">
    <citation type="journal article" date="2023" name="Commun. Biol.">
        <title>Suspicions of two bridgehead invasions of Xylella fastidiosa subsp. multiplex in France.</title>
        <authorList>
            <person name="Dupas E."/>
            <person name="Durand K."/>
            <person name="Rieux A."/>
            <person name="Briand M."/>
            <person name="Pruvost O."/>
            <person name="Cunty A."/>
            <person name="Denance N."/>
            <person name="Donnadieu C."/>
            <person name="Legendre B."/>
            <person name="Lopez-Roques C."/>
            <person name="Cesbron S."/>
            <person name="Ravigne V."/>
            <person name="Jacques M.A."/>
        </authorList>
    </citation>
    <scope>NUCLEOTIDE SEQUENCE</scope>
    <source>
        <strain evidence="1">CFBP8070</strain>
    </source>
</reference>
<comment type="caution">
    <text evidence="1">The sequence shown here is derived from an EMBL/GenBank/DDBJ whole genome shotgun (WGS) entry which is preliminary data.</text>
</comment>
<dbReference type="RefSeq" id="WP_154415165.1">
    <property type="nucleotide sequence ID" value="NZ_CP136975.1"/>
</dbReference>
<evidence type="ECO:0000313" key="2">
    <source>
        <dbReference type="EMBL" id="MDC6408491.1"/>
    </source>
</evidence>
<evidence type="ECO:0000313" key="3">
    <source>
        <dbReference type="Proteomes" id="UP001220702"/>
    </source>
</evidence>
<evidence type="ECO:0000313" key="1">
    <source>
        <dbReference type="EMBL" id="MDC6408483.1"/>
    </source>
</evidence>
<gene>
    <name evidence="1" type="ORF">LOK82_07525</name>
    <name evidence="2" type="ORF">LOK82_07565</name>
</gene>
<accession>A0AAW6HWV5</accession>
<name>A0AAW6HWV5_XYLFS</name>
<organism evidence="1 3">
    <name type="scientific">Xylella fastidiosa subsp. multiplex</name>
    <dbReference type="NCBI Taxonomy" id="644357"/>
    <lineage>
        <taxon>Bacteria</taxon>
        <taxon>Pseudomonadati</taxon>
        <taxon>Pseudomonadota</taxon>
        <taxon>Gammaproteobacteria</taxon>
        <taxon>Lysobacterales</taxon>
        <taxon>Lysobacteraceae</taxon>
        <taxon>Xylella</taxon>
    </lineage>
</organism>
<dbReference type="AlphaFoldDB" id="A0AAW6HWV5"/>
<dbReference type="EMBL" id="JAJKGN010000001">
    <property type="protein sequence ID" value="MDC6408483.1"/>
    <property type="molecule type" value="Genomic_DNA"/>
</dbReference>
<proteinExistence type="predicted"/>
<sequence length="88" mass="9756">MSELAFLDAYPSFTSSYLNSLNLFVSDLQCCVDSIDKSLLKIFSDASDVSDEIVLEAVESISQSLCEIISELRFLEIRLSRLSSLHSG</sequence>
<reference evidence="1" key="1">
    <citation type="submission" date="2021-11" db="EMBL/GenBank/DDBJ databases">
        <authorList>
            <person name="Denance N."/>
            <person name="Briand M."/>
            <person name="Dupas E."/>
            <person name="Durand K."/>
            <person name="Legendre B."/>
            <person name="Cunty A."/>
            <person name="Donnadieu C."/>
            <person name="Lopez Roques C."/>
            <person name="Cesbron S."/>
            <person name="Jacques M.A."/>
        </authorList>
    </citation>
    <scope>NUCLEOTIDE SEQUENCE</scope>
    <source>
        <strain evidence="1">CFBP8070</strain>
    </source>
</reference>
<protein>
    <submittedName>
        <fullName evidence="1">Uncharacterized protein</fullName>
    </submittedName>
</protein>